<dbReference type="GO" id="GO:0004588">
    <property type="term" value="F:orotate phosphoribosyltransferase activity"/>
    <property type="evidence" value="ECO:0007669"/>
    <property type="project" value="UniProtKB-UniRule"/>
</dbReference>
<protein>
    <recommendedName>
        <fullName evidence="2 6">Orotate phosphoribosyltransferase</fullName>
        <shortName evidence="6">OPRT</shortName>
        <shortName evidence="6">OPRTase</shortName>
        <ecNumber evidence="2 6">2.4.2.10</ecNumber>
    </recommendedName>
</protein>
<comment type="catalytic activity">
    <reaction evidence="6">
        <text>orotidine 5'-phosphate + diphosphate = orotate + 5-phospho-alpha-D-ribose 1-diphosphate</text>
        <dbReference type="Rhea" id="RHEA:10380"/>
        <dbReference type="ChEBI" id="CHEBI:30839"/>
        <dbReference type="ChEBI" id="CHEBI:33019"/>
        <dbReference type="ChEBI" id="CHEBI:57538"/>
        <dbReference type="ChEBI" id="CHEBI:58017"/>
        <dbReference type="EC" id="2.4.2.10"/>
    </reaction>
</comment>
<feature type="binding site" evidence="6">
    <location>
        <position position="124"/>
    </location>
    <ligand>
        <name>orotate</name>
        <dbReference type="ChEBI" id="CHEBI:30839"/>
    </ligand>
</feature>
<dbReference type="NCBIfam" id="TIGR00336">
    <property type="entry name" value="pyrE"/>
    <property type="match status" value="1"/>
</dbReference>
<dbReference type="HOGENOM" id="CLU_074878_2_0_2"/>
<dbReference type="eggNOG" id="arCOG00029">
    <property type="taxonomic scope" value="Archaea"/>
</dbReference>
<dbReference type="EC" id="2.4.2.10" evidence="2 6"/>
<reference evidence="8 9" key="1">
    <citation type="journal article" date="2011" name="Stand. Genomic Sci.">
        <title>Complete genome sequence of the hyperthermophilic chemolithoautotroph Pyrolobus fumarii type strain (1A).</title>
        <authorList>
            <person name="Anderson I."/>
            <person name="Goker M."/>
            <person name="Nolan M."/>
            <person name="Lucas S."/>
            <person name="Hammon N."/>
            <person name="Deshpande S."/>
            <person name="Cheng J.F."/>
            <person name="Tapia R."/>
            <person name="Han C."/>
            <person name="Goodwin L."/>
            <person name="Pitluck S."/>
            <person name="Huntemann M."/>
            <person name="Liolios K."/>
            <person name="Ivanova N."/>
            <person name="Pagani I."/>
            <person name="Mavromatis K."/>
            <person name="Ovchinikova G."/>
            <person name="Pati A."/>
            <person name="Chen A."/>
            <person name="Palaniappan K."/>
            <person name="Land M."/>
            <person name="Hauser L."/>
            <person name="Brambilla E.M."/>
            <person name="Huber H."/>
            <person name="Yasawong M."/>
            <person name="Rohde M."/>
            <person name="Spring S."/>
            <person name="Abt B."/>
            <person name="Sikorski J."/>
            <person name="Wirth R."/>
            <person name="Detter J.C."/>
            <person name="Woyke T."/>
            <person name="Bristow J."/>
            <person name="Eisen J.A."/>
            <person name="Markowitz V."/>
            <person name="Hugenholtz P."/>
            <person name="Kyrpides N.C."/>
            <person name="Klenk H.P."/>
            <person name="Lapidus A."/>
        </authorList>
    </citation>
    <scope>NUCLEOTIDE SEQUENCE [LARGE SCALE GENOMIC DNA]</scope>
    <source>
        <strain evidence="9">DSM 11204 / 1A</strain>
    </source>
</reference>
<dbReference type="InterPro" id="IPR000836">
    <property type="entry name" value="PRTase_dom"/>
</dbReference>
<dbReference type="HAMAP" id="MF_01208">
    <property type="entry name" value="PyrE"/>
    <property type="match status" value="1"/>
</dbReference>
<feature type="binding site" evidence="6">
    <location>
        <position position="101"/>
    </location>
    <ligand>
        <name>5-phospho-alpha-D-ribose 1-diphosphate</name>
        <dbReference type="ChEBI" id="CHEBI:58017"/>
        <note>ligand shared between dimeric partners</note>
    </ligand>
</feature>
<dbReference type="STRING" id="694429.Pyrfu_0235"/>
<dbReference type="KEGG" id="pfm:Pyrfu_0235"/>
<organism evidence="8 9">
    <name type="scientific">Pyrolobus fumarii (strain DSM 11204 / 1A)</name>
    <dbReference type="NCBI Taxonomy" id="694429"/>
    <lineage>
        <taxon>Archaea</taxon>
        <taxon>Thermoproteota</taxon>
        <taxon>Thermoprotei</taxon>
        <taxon>Desulfurococcales</taxon>
        <taxon>Pyrodictiaceae</taxon>
        <taxon>Pyrolobus</taxon>
    </lineage>
</organism>
<evidence type="ECO:0000313" key="8">
    <source>
        <dbReference type="EMBL" id="AEM38107.1"/>
    </source>
</evidence>
<dbReference type="CDD" id="cd06223">
    <property type="entry name" value="PRTases_typeI"/>
    <property type="match status" value="1"/>
</dbReference>
<dbReference type="InterPro" id="IPR029057">
    <property type="entry name" value="PRTase-like"/>
</dbReference>
<keyword evidence="6" id="KW-0460">Magnesium</keyword>
<evidence type="ECO:0000256" key="1">
    <source>
        <dbReference type="ARBA" id="ARBA00004889"/>
    </source>
</evidence>
<dbReference type="OrthoDB" id="9089at2157"/>
<evidence type="ECO:0000259" key="7">
    <source>
        <dbReference type="Pfam" id="PF00156"/>
    </source>
</evidence>
<evidence type="ECO:0000256" key="5">
    <source>
        <dbReference type="ARBA" id="ARBA00022975"/>
    </source>
</evidence>
<dbReference type="Proteomes" id="UP000001037">
    <property type="component" value="Chromosome"/>
</dbReference>
<sequence length="199" mass="21313">MTNAKLTLVRELLEAGGLRIGGEYRLRSGTVSRIYIDARRLYSRPLGRRVAAFLLARSVEELGATYDAVVGVATGGIGWGVLVAEVLGVASGYVRPEPKDHGLRRLVEGVEEGSRIVIVDDVATTGGALLDAVRAAEASGYRVVGAVVIFDRCMGAAERMDEAGIPYKRVMTIRELLSFARDMGVDTSAAEDEVANLRC</sequence>
<dbReference type="RefSeq" id="WP_014025784.1">
    <property type="nucleotide sequence ID" value="NC_015931.1"/>
</dbReference>
<evidence type="ECO:0000256" key="4">
    <source>
        <dbReference type="ARBA" id="ARBA00022679"/>
    </source>
</evidence>
<dbReference type="PANTHER" id="PTHR19278">
    <property type="entry name" value="OROTATE PHOSPHORIBOSYLTRANSFERASE"/>
    <property type="match status" value="1"/>
</dbReference>
<dbReference type="GO" id="GO:0044205">
    <property type="term" value="P:'de novo' UMP biosynthetic process"/>
    <property type="evidence" value="ECO:0007669"/>
    <property type="project" value="UniProtKB-UniRule"/>
</dbReference>
<accession>G0EEZ3</accession>
<dbReference type="GeneID" id="11139875"/>
<evidence type="ECO:0000256" key="3">
    <source>
        <dbReference type="ARBA" id="ARBA00022676"/>
    </source>
</evidence>
<dbReference type="AlphaFoldDB" id="G0EEZ3"/>
<dbReference type="SUPFAM" id="SSF53271">
    <property type="entry name" value="PRTase-like"/>
    <property type="match status" value="1"/>
</dbReference>
<evidence type="ECO:0000256" key="6">
    <source>
        <dbReference type="HAMAP-Rule" id="MF_01208"/>
    </source>
</evidence>
<feature type="binding site" evidence="6">
    <location>
        <position position="95"/>
    </location>
    <ligand>
        <name>5-phospho-alpha-D-ribose 1-diphosphate</name>
        <dbReference type="ChEBI" id="CHEBI:58017"/>
        <note>ligand shared between dimeric partners</note>
    </ligand>
</feature>
<feature type="binding site" evidence="6">
    <location>
        <position position="99"/>
    </location>
    <ligand>
        <name>5-phospho-alpha-D-ribose 1-diphosphate</name>
        <dbReference type="ChEBI" id="CHEBI:58017"/>
        <note>ligand shared between dimeric partners</note>
    </ligand>
</feature>
<evidence type="ECO:0000256" key="2">
    <source>
        <dbReference type="ARBA" id="ARBA00011971"/>
    </source>
</evidence>
<dbReference type="InParanoid" id="G0EEZ3"/>
<dbReference type="FunCoup" id="G0EEZ3">
    <property type="interactions" value="106"/>
</dbReference>
<gene>
    <name evidence="6" type="primary">pyrE</name>
    <name evidence="8" type="ordered locus">Pyrfu_0235</name>
</gene>
<dbReference type="GO" id="GO:0000287">
    <property type="term" value="F:magnesium ion binding"/>
    <property type="evidence" value="ECO:0007669"/>
    <property type="project" value="UniProtKB-UniRule"/>
</dbReference>
<dbReference type="EMBL" id="CP002838">
    <property type="protein sequence ID" value="AEM38107.1"/>
    <property type="molecule type" value="Genomic_DNA"/>
</dbReference>
<comment type="similarity">
    <text evidence="6">Belongs to the purine/pyrimidine phosphoribosyltransferase family. PyrE subfamily.</text>
</comment>
<dbReference type="Gene3D" id="3.40.50.2020">
    <property type="match status" value="1"/>
</dbReference>
<comment type="function">
    <text evidence="6">Catalyzes the transfer of a ribosyl phosphate group from 5-phosphoribose 1-diphosphate to orotate, leading to the formation of orotidine monophosphate (OMP).</text>
</comment>
<keyword evidence="9" id="KW-1185">Reference proteome</keyword>
<comment type="subunit">
    <text evidence="6">Homodimer.</text>
</comment>
<feature type="binding site" description="in other chain" evidence="6">
    <location>
        <begin position="120"/>
        <end position="128"/>
    </location>
    <ligand>
        <name>5-phospho-alpha-D-ribose 1-diphosphate</name>
        <dbReference type="ChEBI" id="CHEBI:58017"/>
        <note>ligand shared between dimeric partners</note>
    </ligand>
</feature>
<dbReference type="InterPro" id="IPR004467">
    <property type="entry name" value="Or_phspho_trans_dom"/>
</dbReference>
<proteinExistence type="inferred from homology"/>
<comment type="pathway">
    <text evidence="1 6">Pyrimidine metabolism; UMP biosynthesis via de novo pathway; UMP from orotate: step 1/2.</text>
</comment>
<comment type="caution">
    <text evidence="6">Lacks conserved residue(s) required for the propagation of feature annotation.</text>
</comment>
<feature type="domain" description="Phosphoribosyltransferase" evidence="7">
    <location>
        <begin position="41"/>
        <end position="153"/>
    </location>
</feature>
<dbReference type="UniPathway" id="UPA00070">
    <property type="reaction ID" value="UER00119"/>
</dbReference>
<keyword evidence="5 6" id="KW-0665">Pyrimidine biosynthesis</keyword>
<feature type="binding site" evidence="6">
    <location>
        <position position="152"/>
    </location>
    <ligand>
        <name>orotate</name>
        <dbReference type="ChEBI" id="CHEBI:30839"/>
    </ligand>
</feature>
<keyword evidence="4 6" id="KW-0808">Transferase</keyword>
<evidence type="ECO:0000313" key="9">
    <source>
        <dbReference type="Proteomes" id="UP000001037"/>
    </source>
</evidence>
<dbReference type="PANTHER" id="PTHR19278:SF9">
    <property type="entry name" value="URIDINE 5'-MONOPHOSPHATE SYNTHASE"/>
    <property type="match status" value="1"/>
</dbReference>
<dbReference type="InterPro" id="IPR023031">
    <property type="entry name" value="OPRT"/>
</dbReference>
<name>G0EEZ3_PYRF1</name>
<comment type="cofactor">
    <cofactor evidence="6">
        <name>Mg(2+)</name>
        <dbReference type="ChEBI" id="CHEBI:18420"/>
    </cofactor>
</comment>
<keyword evidence="3 6" id="KW-0328">Glycosyltransferase</keyword>
<dbReference type="GO" id="GO:0019856">
    <property type="term" value="P:pyrimidine nucleobase biosynthetic process"/>
    <property type="evidence" value="ECO:0007669"/>
    <property type="project" value="TreeGrafter"/>
</dbReference>
<dbReference type="Pfam" id="PF00156">
    <property type="entry name" value="Pribosyltran"/>
    <property type="match status" value="1"/>
</dbReference>